<proteinExistence type="inferred from homology"/>
<accession>A0A220VH94</accession>
<keyword evidence="2" id="KW-0479">Metal-binding</keyword>
<reference evidence="5 6" key="1">
    <citation type="journal article" date="2016" name="Int. J. Syst. Evol. Microbiol.">
        <title>Paraphotobacterium marinum gen. nov., sp. nov., a member of the family Vibrionaceae, isolated from surface seawater.</title>
        <authorList>
            <person name="Huang Z."/>
            <person name="Dong C."/>
            <person name="Shao Z."/>
        </authorList>
    </citation>
    <scope>NUCLEOTIDE SEQUENCE [LARGE SCALE GENOMIC DNA]</scope>
    <source>
        <strain evidence="5 6">NSCS20N07D</strain>
    </source>
</reference>
<dbReference type="Proteomes" id="UP000242175">
    <property type="component" value="Chromosome small"/>
</dbReference>
<keyword evidence="2" id="KW-0186">Copper</keyword>
<evidence type="ECO:0000313" key="6">
    <source>
        <dbReference type="Proteomes" id="UP000242175"/>
    </source>
</evidence>
<dbReference type="EMBL" id="CP022356">
    <property type="protein sequence ID" value="ASK79788.1"/>
    <property type="molecule type" value="Genomic_DNA"/>
</dbReference>
<dbReference type="OrthoDB" id="9790194at2"/>
<dbReference type="SUPFAM" id="SSF52833">
    <property type="entry name" value="Thioredoxin-like"/>
    <property type="match status" value="1"/>
</dbReference>
<feature type="binding site" evidence="2">
    <location>
        <position position="66"/>
    </location>
    <ligand>
        <name>Cu cation</name>
        <dbReference type="ChEBI" id="CHEBI:23378"/>
    </ligand>
</feature>
<organism evidence="5 6">
    <name type="scientific">Paraphotobacterium marinum</name>
    <dbReference type="NCBI Taxonomy" id="1755811"/>
    <lineage>
        <taxon>Bacteria</taxon>
        <taxon>Pseudomonadati</taxon>
        <taxon>Pseudomonadota</taxon>
        <taxon>Gammaproteobacteria</taxon>
        <taxon>Vibrionales</taxon>
        <taxon>Vibrionaceae</taxon>
        <taxon>Paraphotobacterium</taxon>
    </lineage>
</organism>
<feature type="disulfide bond" description="Redox-active" evidence="3">
    <location>
        <begin position="66"/>
        <end position="70"/>
    </location>
</feature>
<evidence type="ECO:0000256" key="4">
    <source>
        <dbReference type="SAM" id="Phobius"/>
    </source>
</evidence>
<feature type="transmembrane region" description="Helical" evidence="4">
    <location>
        <begin position="12"/>
        <end position="29"/>
    </location>
</feature>
<dbReference type="GO" id="GO:0046872">
    <property type="term" value="F:metal ion binding"/>
    <property type="evidence" value="ECO:0007669"/>
    <property type="project" value="UniProtKB-KW"/>
</dbReference>
<evidence type="ECO:0000256" key="3">
    <source>
        <dbReference type="PIRSR" id="PIRSR603782-2"/>
    </source>
</evidence>
<dbReference type="InterPro" id="IPR036249">
    <property type="entry name" value="Thioredoxin-like_sf"/>
</dbReference>
<evidence type="ECO:0000313" key="5">
    <source>
        <dbReference type="EMBL" id="ASK79788.1"/>
    </source>
</evidence>
<dbReference type="InterPro" id="IPR003782">
    <property type="entry name" value="SCO1/SenC"/>
</dbReference>
<keyword evidence="4" id="KW-0472">Membrane</keyword>
<feature type="binding site" evidence="2">
    <location>
        <position position="70"/>
    </location>
    <ligand>
        <name>Cu cation</name>
        <dbReference type="ChEBI" id="CHEBI:23378"/>
    </ligand>
</feature>
<sequence length="196" mass="22419">MLSLSWRRVKYIFLLIIISIMGFKTYSYLHQPNIEPNITSYDTSFSKVFSNTGNKIKVIYFGFTHCPDVCPAQLAILSSALNSLSKENLSKIEPIFITLDPGRDTSQITKEYASHFHRSIQGITLSTHKIDILAKQYGIIYKKSEINGSSLNYTINHNSYFYFTRNNGELLFKIPHTMNTNIIVHAIEKAIKENIS</sequence>
<dbReference type="Pfam" id="PF02630">
    <property type="entry name" value="SCO1-SenC"/>
    <property type="match status" value="1"/>
</dbReference>
<dbReference type="RefSeq" id="WP_089074696.1">
    <property type="nucleotide sequence ID" value="NZ_CBCSAM010000003.1"/>
</dbReference>
<dbReference type="KEGG" id="pmai:CF386_12155"/>
<keyword evidence="4" id="KW-1133">Transmembrane helix</keyword>
<dbReference type="PANTHER" id="PTHR12151">
    <property type="entry name" value="ELECTRON TRANSPORT PROTIN SCO1/SENC FAMILY MEMBER"/>
    <property type="match status" value="1"/>
</dbReference>
<comment type="similarity">
    <text evidence="1">Belongs to the SCO1/2 family.</text>
</comment>
<feature type="binding site" evidence="2">
    <location>
        <position position="157"/>
    </location>
    <ligand>
        <name>Cu cation</name>
        <dbReference type="ChEBI" id="CHEBI:23378"/>
    </ligand>
</feature>
<dbReference type="CDD" id="cd02968">
    <property type="entry name" value="SCO"/>
    <property type="match status" value="1"/>
</dbReference>
<dbReference type="Gene3D" id="3.40.30.10">
    <property type="entry name" value="Glutaredoxin"/>
    <property type="match status" value="1"/>
</dbReference>
<dbReference type="PANTHER" id="PTHR12151:SF25">
    <property type="entry name" value="LINALOOL DEHYDRATASE_ISOMERASE DOMAIN-CONTAINING PROTEIN"/>
    <property type="match status" value="1"/>
</dbReference>
<keyword evidence="3" id="KW-1015">Disulfide bond</keyword>
<keyword evidence="4" id="KW-0812">Transmembrane</keyword>
<evidence type="ECO:0000256" key="1">
    <source>
        <dbReference type="ARBA" id="ARBA00010996"/>
    </source>
</evidence>
<evidence type="ECO:0000256" key="2">
    <source>
        <dbReference type="PIRSR" id="PIRSR603782-1"/>
    </source>
</evidence>
<keyword evidence="6" id="KW-1185">Reference proteome</keyword>
<dbReference type="AlphaFoldDB" id="A0A220VH94"/>
<name>A0A220VH94_9GAMM</name>
<gene>
    <name evidence="5" type="ORF">CF386_12155</name>
</gene>
<protein>
    <submittedName>
        <fullName evidence="5">SCO family protein</fullName>
    </submittedName>
</protein>